<feature type="domain" description="Glycoside hydrolase family 31 N-terminal" evidence="6">
    <location>
        <begin position="96"/>
        <end position="191"/>
    </location>
</feature>
<reference evidence="8" key="1">
    <citation type="submission" date="2020-10" db="EMBL/GenBank/DDBJ databases">
        <authorList>
            <person name="Gilroy R."/>
        </authorList>
    </citation>
    <scope>NUCLEOTIDE SEQUENCE</scope>
    <source>
        <strain evidence="8">ChiGjej1B1-22543</strain>
    </source>
</reference>
<dbReference type="EMBL" id="DVMV01000010">
    <property type="protein sequence ID" value="HIU44891.1"/>
    <property type="molecule type" value="Genomic_DNA"/>
</dbReference>
<dbReference type="SUPFAM" id="SSF51445">
    <property type="entry name" value="(Trans)glycosidases"/>
    <property type="match status" value="1"/>
</dbReference>
<dbReference type="GO" id="GO:0005975">
    <property type="term" value="P:carbohydrate metabolic process"/>
    <property type="evidence" value="ECO:0007669"/>
    <property type="project" value="InterPro"/>
</dbReference>
<dbReference type="Pfam" id="PF01055">
    <property type="entry name" value="Glyco_hydro_31_2nd"/>
    <property type="match status" value="1"/>
</dbReference>
<dbReference type="PROSITE" id="PS00129">
    <property type="entry name" value="GLYCOSYL_HYDROL_F31_1"/>
    <property type="match status" value="1"/>
</dbReference>
<dbReference type="Gene3D" id="2.60.40.4040">
    <property type="match status" value="1"/>
</dbReference>
<evidence type="ECO:0000256" key="3">
    <source>
        <dbReference type="ARBA" id="ARBA00023295"/>
    </source>
</evidence>
<dbReference type="InterPro" id="IPR030458">
    <property type="entry name" value="Glyco_hydro_31_AS"/>
</dbReference>
<dbReference type="Gene3D" id="3.20.20.80">
    <property type="entry name" value="Glycosidases"/>
    <property type="match status" value="2"/>
</dbReference>
<reference evidence="8" key="2">
    <citation type="journal article" date="2021" name="PeerJ">
        <title>Extensive microbial diversity within the chicken gut microbiome revealed by metagenomics and culture.</title>
        <authorList>
            <person name="Gilroy R."/>
            <person name="Ravi A."/>
            <person name="Getino M."/>
            <person name="Pursley I."/>
            <person name="Horton D.L."/>
            <person name="Alikhan N.F."/>
            <person name="Baker D."/>
            <person name="Gharbi K."/>
            <person name="Hall N."/>
            <person name="Watson M."/>
            <person name="Adriaenssens E.M."/>
            <person name="Foster-Nyarko E."/>
            <person name="Jarju S."/>
            <person name="Secka A."/>
            <person name="Antonio M."/>
            <person name="Oren A."/>
            <person name="Chaudhuri R.R."/>
            <person name="La Ragione R."/>
            <person name="Hildebrand F."/>
            <person name="Pallen M.J."/>
        </authorList>
    </citation>
    <scope>NUCLEOTIDE SEQUENCE</scope>
    <source>
        <strain evidence="8">ChiGjej1B1-22543</strain>
    </source>
</reference>
<dbReference type="InterPro" id="IPR048395">
    <property type="entry name" value="Glyco_hydro_31_C"/>
</dbReference>
<evidence type="ECO:0000259" key="6">
    <source>
        <dbReference type="Pfam" id="PF13802"/>
    </source>
</evidence>
<evidence type="ECO:0000313" key="8">
    <source>
        <dbReference type="EMBL" id="HIU44891.1"/>
    </source>
</evidence>
<sequence length="732" mass="82299">MDMIKLPSGEIKLLDDAGEYRLLFLSPVCFRLHKADSLPSACVGKLANAKDEVEVKGNEASFGDLRLHFDGALRLKVYFRGKLCLQMAPHVLGKDERDLSLMEKEGHESNKGDEYQGGVSFINDSPIYGLGDKTGPLDKRGYDYINWNTDDPSAHVDTYKSLYKSIPFFLMFHGEDSVGVFMDNTSKCHFDFNKEDERLVSYDFSLGGLDMYCFFGSMPDVIADYTSIVGRNPLPPRWALGAQQSRWSYSSKEEVEAVIKGYEEADIPLSCVHLDIDYMDRYMDFTVDSKRFPDFKDWAASVLGKGVHLVTIIDAGVKALPGYEVYDQGIEKGYFCTQNGEVYHNEVWPGDSVFPAFYKEEVRQWWGDWVARQLESGASGIWNDMNEPASFKGPLPLDVDMGGLPHSLCHNIYGHLMDEATYIGFQKAGRRPYIITRAAYAGTARYSTMWTGDNQSIYEHMRLMIPQLSNMSMSGVANVGNDIGGFGGDSTPELLAKWATAAIFNPLYRNHSSLGTKHQEPYTLHGEFLAAYRKAILTRYELIPTIYDSLFLHESSGLAVLRPLVYNFPDDPEVYDENTEIMLSDSLLLAPSLFPGEKTRSAYFPDDFYSYFTGEKLAKGHHLIDVGIGNVPLFIRAHSIIAANPKGTKTTDFPSTLRLIWTGDEAACYHYEDEGDGLGYKKGEYNLFLIRASEENGVCVIPVHLGIKTHYKNIEISRPGEEPMARPFILED</sequence>
<name>A0A9D1LN27_9FIRM</name>
<keyword evidence="3 4" id="KW-0326">Glycosidase</keyword>
<dbReference type="PANTHER" id="PTHR22762:SF166">
    <property type="entry name" value="ALPHA-GLUCOSIDASE"/>
    <property type="match status" value="1"/>
</dbReference>
<evidence type="ECO:0000259" key="7">
    <source>
        <dbReference type="Pfam" id="PF21365"/>
    </source>
</evidence>
<evidence type="ECO:0000256" key="1">
    <source>
        <dbReference type="ARBA" id="ARBA00007806"/>
    </source>
</evidence>
<evidence type="ECO:0000259" key="5">
    <source>
        <dbReference type="Pfam" id="PF01055"/>
    </source>
</evidence>
<dbReference type="Pfam" id="PF13802">
    <property type="entry name" value="Gal_mutarotas_2"/>
    <property type="match status" value="1"/>
</dbReference>
<dbReference type="GO" id="GO:0030246">
    <property type="term" value="F:carbohydrate binding"/>
    <property type="evidence" value="ECO:0007669"/>
    <property type="project" value="InterPro"/>
</dbReference>
<dbReference type="AlphaFoldDB" id="A0A9D1LN27"/>
<comment type="similarity">
    <text evidence="1 4">Belongs to the glycosyl hydrolase 31 family.</text>
</comment>
<dbReference type="InterPro" id="IPR017853">
    <property type="entry name" value="GH"/>
</dbReference>
<evidence type="ECO:0000256" key="2">
    <source>
        <dbReference type="ARBA" id="ARBA00022801"/>
    </source>
</evidence>
<dbReference type="Gene3D" id="2.60.40.1760">
    <property type="entry name" value="glycosyl hydrolase (family 31)"/>
    <property type="match status" value="1"/>
</dbReference>
<dbReference type="InterPro" id="IPR000322">
    <property type="entry name" value="Glyco_hydro_31_TIM"/>
</dbReference>
<keyword evidence="2 4" id="KW-0378">Hydrolase</keyword>
<dbReference type="InterPro" id="IPR011013">
    <property type="entry name" value="Gal_mutarotase_sf_dom"/>
</dbReference>
<dbReference type="InterPro" id="IPR025887">
    <property type="entry name" value="Glyco_hydro_31_N_dom"/>
</dbReference>
<accession>A0A9D1LN27</accession>
<dbReference type="Pfam" id="PF21365">
    <property type="entry name" value="Glyco_hydro_31_3rd"/>
    <property type="match status" value="1"/>
</dbReference>
<dbReference type="CDD" id="cd06604">
    <property type="entry name" value="GH31_glucosidase_II_MalA"/>
    <property type="match status" value="1"/>
</dbReference>
<dbReference type="PANTHER" id="PTHR22762">
    <property type="entry name" value="ALPHA-GLUCOSIDASE"/>
    <property type="match status" value="1"/>
</dbReference>
<proteinExistence type="inferred from homology"/>
<comment type="caution">
    <text evidence="8">The sequence shown here is derived from an EMBL/GenBank/DDBJ whole genome shotgun (WGS) entry which is preliminary data.</text>
</comment>
<gene>
    <name evidence="8" type="ORF">IAC52_01150</name>
</gene>
<feature type="domain" description="Glycoside hydrolase family 31 TIM barrel" evidence="5">
    <location>
        <begin position="233"/>
        <end position="548"/>
    </location>
</feature>
<evidence type="ECO:0000313" key="9">
    <source>
        <dbReference type="Proteomes" id="UP000824070"/>
    </source>
</evidence>
<dbReference type="Proteomes" id="UP000824070">
    <property type="component" value="Unassembled WGS sequence"/>
</dbReference>
<evidence type="ECO:0000256" key="4">
    <source>
        <dbReference type="RuleBase" id="RU361185"/>
    </source>
</evidence>
<protein>
    <submittedName>
        <fullName evidence="8">Alpha-glucosidase</fullName>
    </submittedName>
</protein>
<feature type="domain" description="Glycosyl hydrolase family 31 C-terminal" evidence="7">
    <location>
        <begin position="557"/>
        <end position="641"/>
    </location>
</feature>
<dbReference type="CDD" id="cd14752">
    <property type="entry name" value="GH31_N"/>
    <property type="match status" value="1"/>
</dbReference>
<dbReference type="SUPFAM" id="SSF74650">
    <property type="entry name" value="Galactose mutarotase-like"/>
    <property type="match status" value="1"/>
</dbReference>
<organism evidence="8 9">
    <name type="scientific">Candidatus Alloenteromonas pullicola</name>
    <dbReference type="NCBI Taxonomy" id="2840784"/>
    <lineage>
        <taxon>Bacteria</taxon>
        <taxon>Bacillati</taxon>
        <taxon>Bacillota</taxon>
        <taxon>Bacillota incertae sedis</taxon>
        <taxon>Candidatus Alloenteromonas</taxon>
    </lineage>
</organism>
<dbReference type="GO" id="GO:0004553">
    <property type="term" value="F:hydrolase activity, hydrolyzing O-glycosyl compounds"/>
    <property type="evidence" value="ECO:0007669"/>
    <property type="project" value="InterPro"/>
</dbReference>
<dbReference type="SUPFAM" id="SSF51011">
    <property type="entry name" value="Glycosyl hydrolase domain"/>
    <property type="match status" value="1"/>
</dbReference>